<feature type="region of interest" description="Disordered" evidence="1">
    <location>
        <begin position="1"/>
        <end position="23"/>
    </location>
</feature>
<sequence>DTAGAGRGWWPGHPARACSGPSAPRRWARWAAGPAGRGRGWLRPPLAAAARPLVPTAGRRARWRGHQPEKHES</sequence>
<reference evidence="2" key="1">
    <citation type="journal article" date="2019" name="Sci. Rep.">
        <title>Draft genome of Tanacetum cinerariifolium, the natural source of mosquito coil.</title>
        <authorList>
            <person name="Yamashiro T."/>
            <person name="Shiraishi A."/>
            <person name="Satake H."/>
            <person name="Nakayama K."/>
        </authorList>
    </citation>
    <scope>NUCLEOTIDE SEQUENCE</scope>
</reference>
<comment type="caution">
    <text evidence="2">The sequence shown here is derived from an EMBL/GenBank/DDBJ whole genome shotgun (WGS) entry which is preliminary data.</text>
</comment>
<protein>
    <submittedName>
        <fullName evidence="2">Uncharacterized protein</fullName>
    </submittedName>
</protein>
<organism evidence="2">
    <name type="scientific">Tanacetum cinerariifolium</name>
    <name type="common">Dalmatian daisy</name>
    <name type="synonym">Chrysanthemum cinerariifolium</name>
    <dbReference type="NCBI Taxonomy" id="118510"/>
    <lineage>
        <taxon>Eukaryota</taxon>
        <taxon>Viridiplantae</taxon>
        <taxon>Streptophyta</taxon>
        <taxon>Embryophyta</taxon>
        <taxon>Tracheophyta</taxon>
        <taxon>Spermatophyta</taxon>
        <taxon>Magnoliopsida</taxon>
        <taxon>eudicotyledons</taxon>
        <taxon>Gunneridae</taxon>
        <taxon>Pentapetalae</taxon>
        <taxon>asterids</taxon>
        <taxon>campanulids</taxon>
        <taxon>Asterales</taxon>
        <taxon>Asteraceae</taxon>
        <taxon>Asteroideae</taxon>
        <taxon>Anthemideae</taxon>
        <taxon>Anthemidinae</taxon>
        <taxon>Tanacetum</taxon>
    </lineage>
</organism>
<dbReference type="AlphaFoldDB" id="A0A699VT45"/>
<feature type="region of interest" description="Disordered" evidence="1">
    <location>
        <begin position="53"/>
        <end position="73"/>
    </location>
</feature>
<evidence type="ECO:0000256" key="1">
    <source>
        <dbReference type="SAM" id="MobiDB-lite"/>
    </source>
</evidence>
<accession>A0A699VT45</accession>
<gene>
    <name evidence="2" type="ORF">Tci_908627</name>
</gene>
<feature type="non-terminal residue" evidence="2">
    <location>
        <position position="1"/>
    </location>
</feature>
<name>A0A699VT45_TANCI</name>
<evidence type="ECO:0000313" key="2">
    <source>
        <dbReference type="EMBL" id="GFD36658.1"/>
    </source>
</evidence>
<proteinExistence type="predicted"/>
<dbReference type="EMBL" id="BKCJ011474583">
    <property type="protein sequence ID" value="GFD36658.1"/>
    <property type="molecule type" value="Genomic_DNA"/>
</dbReference>